<evidence type="ECO:0000313" key="3">
    <source>
        <dbReference type="EMBL" id="BAU88232.1"/>
    </source>
</evidence>
<feature type="signal peptide" evidence="1">
    <location>
        <begin position="1"/>
        <end position="26"/>
    </location>
</feature>
<dbReference type="EMBL" id="AP017424">
    <property type="protein sequence ID" value="BAU88232.1"/>
    <property type="molecule type" value="Genomic_DNA"/>
</dbReference>
<dbReference type="Pfam" id="PF03372">
    <property type="entry name" value="Exo_endo_phos"/>
    <property type="match status" value="1"/>
</dbReference>
<name>A0A169PNI7_STRLU</name>
<keyword evidence="3" id="KW-0540">Nuclease</keyword>
<reference evidence="3 4" key="1">
    <citation type="journal article" date="2016" name="Genome Announc.">
        <title>Complete Genome Sequence of Thiostrepton-Producing Streptomyces laurentii ATCC 31255.</title>
        <authorList>
            <person name="Doi K."/>
            <person name="Fujino Y."/>
            <person name="Nagayoshi Y."/>
            <person name="Ohshima T."/>
            <person name="Ogata S."/>
        </authorList>
    </citation>
    <scope>NUCLEOTIDE SEQUENCE [LARGE SCALE GENOMIC DNA]</scope>
    <source>
        <strain evidence="3 4">ATCC 31255</strain>
    </source>
</reference>
<keyword evidence="4" id="KW-1185">Reference proteome</keyword>
<dbReference type="Proteomes" id="UP000217676">
    <property type="component" value="Chromosome"/>
</dbReference>
<feature type="chain" id="PRO_5007902242" evidence="1">
    <location>
        <begin position="27"/>
        <end position="296"/>
    </location>
</feature>
<dbReference type="Gene3D" id="3.60.10.10">
    <property type="entry name" value="Endonuclease/exonuclease/phosphatase"/>
    <property type="match status" value="1"/>
</dbReference>
<proteinExistence type="predicted"/>
<keyword evidence="3" id="KW-0255">Endonuclease</keyword>
<dbReference type="InterPro" id="IPR036691">
    <property type="entry name" value="Endo/exonu/phosph_ase_sf"/>
</dbReference>
<evidence type="ECO:0000256" key="1">
    <source>
        <dbReference type="SAM" id="SignalP"/>
    </source>
</evidence>
<organism evidence="3 4">
    <name type="scientific">Streptomyces laurentii</name>
    <dbReference type="NCBI Taxonomy" id="39478"/>
    <lineage>
        <taxon>Bacteria</taxon>
        <taxon>Bacillati</taxon>
        <taxon>Actinomycetota</taxon>
        <taxon>Actinomycetes</taxon>
        <taxon>Kitasatosporales</taxon>
        <taxon>Streptomycetaceae</taxon>
        <taxon>Streptomyces</taxon>
    </lineage>
</organism>
<dbReference type="AlphaFoldDB" id="A0A169PNI7"/>
<keyword evidence="3" id="KW-0269">Exonuclease</keyword>
<keyword evidence="1" id="KW-0732">Signal</keyword>
<accession>A0A169PNI7</accession>
<keyword evidence="3" id="KW-0378">Hydrolase</keyword>
<dbReference type="KEGG" id="slau:SLA_7366"/>
<gene>
    <name evidence="3" type="ORF">SLA_7366</name>
</gene>
<sequence length="296" mass="32565">MKRLRILASWLGTLLLLGGTAPVAQAEEPKNLQVMTWNMCGSQRDTWNCAGTGTPDQKTDVVKYHVDTNYVQAALLQEICEDDLTLLMGKLGSTWNKSFFPYKWSQNGVTWNSRCGNDGPADRADRIGTAIVVKGPMADARQYPITVPWTGPNQPFQCATAVWWDTTVCNAHLTLKGSNPDHPDWDYRDDQLAEIQAIVAGFPHMVIGGDFNAQPPDSAGGKPSAWIWPDGFYSTGPDTPGYLECDQTGAERTGRPTHDGGWKLDYLFSGEPRRWCALGASAYSDHHVMIESVAVS</sequence>
<dbReference type="GO" id="GO:0004527">
    <property type="term" value="F:exonuclease activity"/>
    <property type="evidence" value="ECO:0007669"/>
    <property type="project" value="UniProtKB-KW"/>
</dbReference>
<dbReference type="SUPFAM" id="SSF56219">
    <property type="entry name" value="DNase I-like"/>
    <property type="match status" value="1"/>
</dbReference>
<dbReference type="InterPro" id="IPR005135">
    <property type="entry name" value="Endo/exonuclease/phosphatase"/>
</dbReference>
<evidence type="ECO:0000313" key="4">
    <source>
        <dbReference type="Proteomes" id="UP000217676"/>
    </source>
</evidence>
<feature type="domain" description="Endonuclease/exonuclease/phosphatase" evidence="2">
    <location>
        <begin position="35"/>
        <end position="286"/>
    </location>
</feature>
<evidence type="ECO:0000259" key="2">
    <source>
        <dbReference type="Pfam" id="PF03372"/>
    </source>
</evidence>
<dbReference type="GO" id="GO:0004519">
    <property type="term" value="F:endonuclease activity"/>
    <property type="evidence" value="ECO:0007669"/>
    <property type="project" value="UniProtKB-KW"/>
</dbReference>
<protein>
    <submittedName>
        <fullName evidence="3">Endonuclease/exonuclease/phosphatase family protein</fullName>
    </submittedName>
</protein>